<gene>
    <name evidence="1" type="ORF">MNBD_GAMMA15-2405</name>
</gene>
<dbReference type="EMBL" id="UOFN01000058">
    <property type="protein sequence ID" value="VAW76341.1"/>
    <property type="molecule type" value="Genomic_DNA"/>
</dbReference>
<sequence length="309" mass="33684">MINIKRLFSVFMLAGMALLPISGAVQAAEKFKPFVLASKSNGDFAAVVNETRDKLTAEGFKVLGEYTPYENVHVANATIIIVTNDELIKAAGMSKMGGFAAPWRIAITKSGDEVQVSYPNPIYIAKGYHLKTDLEGVSDALRRSLGAAETFGSRKGLSARKLRKYHYTFGMEYFGDNYELAEYDSHQQALAAVEKNLAAGTAGVTKVYRLDLPKGGTVFGVALKAGEGGNEKMDDTWVMSNIDFEDPRSTAYLPYEMLVVGNEVIALHLRFRMALLRPDLKMMGKNSFMNVMPTPKAVEKALTAAAGGE</sequence>
<name>A0A3B0Y9R8_9ZZZZ</name>
<dbReference type="InterPro" id="IPR035923">
    <property type="entry name" value="TT1751-like_sf"/>
</dbReference>
<proteinExistence type="predicted"/>
<dbReference type="Gene3D" id="3.30.310.70">
    <property type="entry name" value="TT1751-like domain"/>
    <property type="match status" value="1"/>
</dbReference>
<accession>A0A3B0Y9R8</accession>
<dbReference type="AlphaFoldDB" id="A0A3B0Y9R8"/>
<dbReference type="SUPFAM" id="SSF103247">
    <property type="entry name" value="TT1751-like"/>
    <property type="match status" value="1"/>
</dbReference>
<organism evidence="1">
    <name type="scientific">hydrothermal vent metagenome</name>
    <dbReference type="NCBI Taxonomy" id="652676"/>
    <lineage>
        <taxon>unclassified sequences</taxon>
        <taxon>metagenomes</taxon>
        <taxon>ecological metagenomes</taxon>
    </lineage>
</organism>
<evidence type="ECO:0000313" key="1">
    <source>
        <dbReference type="EMBL" id="VAW76341.1"/>
    </source>
</evidence>
<protein>
    <recommendedName>
        <fullName evidence="2">DUF302 domain-containing protein</fullName>
    </recommendedName>
</protein>
<reference evidence="1" key="1">
    <citation type="submission" date="2018-06" db="EMBL/GenBank/DDBJ databases">
        <authorList>
            <person name="Zhirakovskaya E."/>
        </authorList>
    </citation>
    <scope>NUCLEOTIDE SEQUENCE</scope>
</reference>
<evidence type="ECO:0008006" key="2">
    <source>
        <dbReference type="Google" id="ProtNLM"/>
    </source>
</evidence>